<evidence type="ECO:0000256" key="1">
    <source>
        <dbReference type="SAM" id="MobiDB-lite"/>
    </source>
</evidence>
<dbReference type="AlphaFoldDB" id="A0A2I0KQT7"/>
<feature type="compositionally biased region" description="Basic and acidic residues" evidence="1">
    <location>
        <begin position="178"/>
        <end position="188"/>
    </location>
</feature>
<sequence length="188" mass="20745">MVPNRGRQANDPSRGKRIAKTNVRMPVSTPFWPTGFPREDSRPKPGELFITRQSESSRGPPHGQVDGPPKRAHRHPGTTKVGEQASDNLPELDSVSRSTFQWSRTFPGEPSGHFHGKQRSQRSSSTPRRSPSTSRHSGNIENPGQKSLGLPGPTVPDRRRRANDSPRGKRTAKTNVGMHKEQSGTKGH</sequence>
<gene>
    <name evidence="2" type="ORF">CRG98_008786</name>
</gene>
<feature type="region of interest" description="Disordered" evidence="1">
    <location>
        <begin position="1"/>
        <end position="188"/>
    </location>
</feature>
<comment type="caution">
    <text evidence="2">The sequence shown here is derived from an EMBL/GenBank/DDBJ whole genome shotgun (WGS) entry which is preliminary data.</text>
</comment>
<feature type="compositionally biased region" description="Polar residues" evidence="1">
    <location>
        <begin position="136"/>
        <end position="145"/>
    </location>
</feature>
<proteinExistence type="predicted"/>
<name>A0A2I0KQT7_PUNGR</name>
<accession>A0A2I0KQT7</accession>
<feature type="compositionally biased region" description="Low complexity" evidence="1">
    <location>
        <begin position="121"/>
        <end position="135"/>
    </location>
</feature>
<organism evidence="2 3">
    <name type="scientific">Punica granatum</name>
    <name type="common">Pomegranate</name>
    <dbReference type="NCBI Taxonomy" id="22663"/>
    <lineage>
        <taxon>Eukaryota</taxon>
        <taxon>Viridiplantae</taxon>
        <taxon>Streptophyta</taxon>
        <taxon>Embryophyta</taxon>
        <taxon>Tracheophyta</taxon>
        <taxon>Spermatophyta</taxon>
        <taxon>Magnoliopsida</taxon>
        <taxon>eudicotyledons</taxon>
        <taxon>Gunneridae</taxon>
        <taxon>Pentapetalae</taxon>
        <taxon>rosids</taxon>
        <taxon>malvids</taxon>
        <taxon>Myrtales</taxon>
        <taxon>Lythraceae</taxon>
        <taxon>Punica</taxon>
    </lineage>
</organism>
<evidence type="ECO:0000313" key="3">
    <source>
        <dbReference type="Proteomes" id="UP000233551"/>
    </source>
</evidence>
<dbReference type="EMBL" id="PGOL01000427">
    <property type="protein sequence ID" value="PKI70819.1"/>
    <property type="molecule type" value="Genomic_DNA"/>
</dbReference>
<reference evidence="2 3" key="1">
    <citation type="submission" date="2017-11" db="EMBL/GenBank/DDBJ databases">
        <title>De-novo sequencing of pomegranate (Punica granatum L.) genome.</title>
        <authorList>
            <person name="Akparov Z."/>
            <person name="Amiraslanov A."/>
            <person name="Hajiyeva S."/>
            <person name="Abbasov M."/>
            <person name="Kaur K."/>
            <person name="Hamwieh A."/>
            <person name="Solovyev V."/>
            <person name="Salamov A."/>
            <person name="Braich B."/>
            <person name="Kosarev P."/>
            <person name="Mahmoud A."/>
            <person name="Hajiyev E."/>
            <person name="Babayeva S."/>
            <person name="Izzatullayeva V."/>
            <person name="Mammadov A."/>
            <person name="Mammadov A."/>
            <person name="Sharifova S."/>
            <person name="Ojaghi J."/>
            <person name="Eynullazada K."/>
            <person name="Bayramov B."/>
            <person name="Abdulazimova A."/>
            <person name="Shahmuradov I."/>
        </authorList>
    </citation>
    <scope>NUCLEOTIDE SEQUENCE [LARGE SCALE GENOMIC DNA]</scope>
    <source>
        <strain evidence="3">cv. AG2017</strain>
        <tissue evidence="2">Leaf</tissue>
    </source>
</reference>
<evidence type="ECO:0000313" key="2">
    <source>
        <dbReference type="EMBL" id="PKI70819.1"/>
    </source>
</evidence>
<keyword evidence="3" id="KW-1185">Reference proteome</keyword>
<protein>
    <submittedName>
        <fullName evidence="2">Uncharacterized protein</fullName>
    </submittedName>
</protein>
<dbReference type="Proteomes" id="UP000233551">
    <property type="component" value="Unassembled WGS sequence"/>
</dbReference>
<feature type="compositionally biased region" description="Polar residues" evidence="1">
    <location>
        <begin position="95"/>
        <end position="104"/>
    </location>
</feature>